<evidence type="ECO:0008006" key="3">
    <source>
        <dbReference type="Google" id="ProtNLM"/>
    </source>
</evidence>
<dbReference type="EMBL" id="JBHLVF010000010">
    <property type="protein sequence ID" value="MFC0391035.1"/>
    <property type="molecule type" value="Genomic_DNA"/>
</dbReference>
<dbReference type="Proteomes" id="UP001589818">
    <property type="component" value="Unassembled WGS sequence"/>
</dbReference>
<proteinExistence type="predicted"/>
<protein>
    <recommendedName>
        <fullName evidence="3">MBG domain-containing protein</fullName>
    </recommendedName>
</protein>
<sequence>MTSALRPDVTAATPAYTAANNIVNSFTGSIDASTWPVGNHTLTIRGTTKTGATYTVGIITVVIANPAASTSYLNTMDFPFSTPPTGNQTVTGTIMCTYGSTAPINAQGWSVHGLGVTRYDWNLDNGSWGALTGALRPDVTAATPAYNGANNLVNSFTGSINPSTWPIGTHSLVIRGTTKTGSTYTVGIITINIIN</sequence>
<evidence type="ECO:0000313" key="1">
    <source>
        <dbReference type="EMBL" id="MFC0391035.1"/>
    </source>
</evidence>
<name>A0ABV6J598_9BACL</name>
<gene>
    <name evidence="1" type="ORF">ACFFJ8_06565</name>
</gene>
<comment type="caution">
    <text evidence="1">The sequence shown here is derived from an EMBL/GenBank/DDBJ whole genome shotgun (WGS) entry which is preliminary data.</text>
</comment>
<evidence type="ECO:0000313" key="2">
    <source>
        <dbReference type="Proteomes" id="UP001589818"/>
    </source>
</evidence>
<dbReference type="RefSeq" id="WP_204818295.1">
    <property type="nucleotide sequence ID" value="NZ_JANHOF010000004.1"/>
</dbReference>
<reference evidence="1 2" key="1">
    <citation type="submission" date="2024-09" db="EMBL/GenBank/DDBJ databases">
        <authorList>
            <person name="Sun Q."/>
            <person name="Mori K."/>
        </authorList>
    </citation>
    <scope>NUCLEOTIDE SEQUENCE [LARGE SCALE GENOMIC DNA]</scope>
    <source>
        <strain evidence="1 2">CCM 4839</strain>
    </source>
</reference>
<keyword evidence="2" id="KW-1185">Reference proteome</keyword>
<organism evidence="1 2">
    <name type="scientific">Paenibacillus mendelii</name>
    <dbReference type="NCBI Taxonomy" id="206163"/>
    <lineage>
        <taxon>Bacteria</taxon>
        <taxon>Bacillati</taxon>
        <taxon>Bacillota</taxon>
        <taxon>Bacilli</taxon>
        <taxon>Bacillales</taxon>
        <taxon>Paenibacillaceae</taxon>
        <taxon>Paenibacillus</taxon>
    </lineage>
</organism>
<accession>A0ABV6J598</accession>